<dbReference type="PANTHER" id="PTHR42730:SF1">
    <property type="entry name" value="2-OXOGLUTARATE SYNTHASE SUBUNIT KORC"/>
    <property type="match status" value="1"/>
</dbReference>
<evidence type="ECO:0000313" key="3">
    <source>
        <dbReference type="EMBL" id="GAF68741.1"/>
    </source>
</evidence>
<sequence>MKVNEFHEEVIIAGFGGQGVMLAGKLLAHTAMKGGKEVTYMPSYGAEVRGGTANCMVVIAEKKIASPVVGEPNSLIVMNKASLNKFAPRVKPGGLLVMNSSLIDTEPRLEEIIDVLAVPADDIAIELGNRKAANMVALGAYLERKGLFSPDVAAESLPDVLARRHHQTLPVNTEALRRGAKFAKDGG</sequence>
<dbReference type="AlphaFoldDB" id="X0S0F6"/>
<comment type="caution">
    <text evidence="3">The sequence shown here is derived from an EMBL/GenBank/DDBJ whole genome shotgun (WGS) entry which is preliminary data.</text>
</comment>
<proteinExistence type="predicted"/>
<reference evidence="3" key="1">
    <citation type="journal article" date="2014" name="Front. Microbiol.">
        <title>High frequency of phylogenetically diverse reductive dehalogenase-homologous genes in deep subseafloor sedimentary metagenomes.</title>
        <authorList>
            <person name="Kawai M."/>
            <person name="Futagami T."/>
            <person name="Toyoda A."/>
            <person name="Takaki Y."/>
            <person name="Nishi S."/>
            <person name="Hori S."/>
            <person name="Arai W."/>
            <person name="Tsubouchi T."/>
            <person name="Morono Y."/>
            <person name="Uchiyama I."/>
            <person name="Ito T."/>
            <person name="Fujiyama A."/>
            <person name="Inagaki F."/>
            <person name="Takami H."/>
        </authorList>
    </citation>
    <scope>NUCLEOTIDE SEQUENCE</scope>
    <source>
        <strain evidence="3">Expedition CK06-06</strain>
    </source>
</reference>
<evidence type="ECO:0000256" key="1">
    <source>
        <dbReference type="ARBA" id="ARBA00023002"/>
    </source>
</evidence>
<organism evidence="3">
    <name type="scientific">marine sediment metagenome</name>
    <dbReference type="NCBI Taxonomy" id="412755"/>
    <lineage>
        <taxon>unclassified sequences</taxon>
        <taxon>metagenomes</taxon>
        <taxon>ecological metagenomes</taxon>
    </lineage>
</organism>
<dbReference type="GO" id="GO:0016903">
    <property type="term" value="F:oxidoreductase activity, acting on the aldehyde or oxo group of donors"/>
    <property type="evidence" value="ECO:0007669"/>
    <property type="project" value="InterPro"/>
</dbReference>
<accession>X0S0F6</accession>
<feature type="domain" description="Pyruvate/ketoisovalerate oxidoreductase catalytic" evidence="2">
    <location>
        <begin position="16"/>
        <end position="180"/>
    </location>
</feature>
<evidence type="ECO:0000259" key="2">
    <source>
        <dbReference type="Pfam" id="PF01558"/>
    </source>
</evidence>
<keyword evidence="1" id="KW-0560">Oxidoreductase</keyword>
<dbReference type="InterPro" id="IPR052554">
    <property type="entry name" value="2-oxoglutarate_synth_KorC"/>
</dbReference>
<dbReference type="InterPro" id="IPR019752">
    <property type="entry name" value="Pyrv/ketoisovalerate_OxRed_cat"/>
</dbReference>
<name>X0S0F6_9ZZZZ</name>
<dbReference type="InterPro" id="IPR002869">
    <property type="entry name" value="Pyrv_flavodox_OxRed_cen"/>
</dbReference>
<dbReference type="Pfam" id="PF01558">
    <property type="entry name" value="POR"/>
    <property type="match status" value="1"/>
</dbReference>
<protein>
    <recommendedName>
        <fullName evidence="2">Pyruvate/ketoisovalerate oxidoreductase catalytic domain-containing protein</fullName>
    </recommendedName>
</protein>
<dbReference type="Gene3D" id="3.40.920.10">
    <property type="entry name" value="Pyruvate-ferredoxin oxidoreductase, PFOR, domain III"/>
    <property type="match status" value="1"/>
</dbReference>
<dbReference type="EMBL" id="BARS01007732">
    <property type="protein sequence ID" value="GAF68741.1"/>
    <property type="molecule type" value="Genomic_DNA"/>
</dbReference>
<dbReference type="PANTHER" id="PTHR42730">
    <property type="entry name" value="2-OXOGLUTARATE SYNTHASE SUBUNIT KORC"/>
    <property type="match status" value="1"/>
</dbReference>
<dbReference type="SUPFAM" id="SSF53323">
    <property type="entry name" value="Pyruvate-ferredoxin oxidoreductase, PFOR, domain III"/>
    <property type="match status" value="1"/>
</dbReference>
<gene>
    <name evidence="3" type="ORF">S01H1_14840</name>
</gene>